<dbReference type="InterPro" id="IPR043504">
    <property type="entry name" value="Peptidase_S1_PA_chymotrypsin"/>
</dbReference>
<dbReference type="AlphaFoldDB" id="A0A6M0QBB1"/>
<evidence type="ECO:0000313" key="8">
    <source>
        <dbReference type="Proteomes" id="UP000481043"/>
    </source>
</evidence>
<feature type="domain" description="PDZ" evidence="6">
    <location>
        <begin position="285"/>
        <end position="384"/>
    </location>
</feature>
<keyword evidence="8" id="KW-1185">Reference proteome</keyword>
<gene>
    <name evidence="7" type="ORF">G4D63_18000</name>
</gene>
<dbReference type="Pfam" id="PF13180">
    <property type="entry name" value="PDZ_2"/>
    <property type="match status" value="1"/>
</dbReference>
<evidence type="ECO:0000256" key="4">
    <source>
        <dbReference type="ARBA" id="ARBA00022825"/>
    </source>
</evidence>
<evidence type="ECO:0000259" key="6">
    <source>
        <dbReference type="PROSITE" id="PS50106"/>
    </source>
</evidence>
<dbReference type="InterPro" id="IPR009003">
    <property type="entry name" value="Peptidase_S1_PA"/>
</dbReference>
<accession>A0A6M0QBB1</accession>
<dbReference type="SUPFAM" id="SSF50156">
    <property type="entry name" value="PDZ domain-like"/>
    <property type="match status" value="1"/>
</dbReference>
<dbReference type="InterPro" id="IPR001940">
    <property type="entry name" value="Peptidase_S1C"/>
</dbReference>
<dbReference type="PANTHER" id="PTHR22939:SF129">
    <property type="entry name" value="SERINE PROTEASE HTRA2, MITOCHONDRIAL"/>
    <property type="match status" value="1"/>
</dbReference>
<keyword evidence="2" id="KW-0645">Protease</keyword>
<dbReference type="FunFam" id="2.40.10.10:FF:000001">
    <property type="entry name" value="Periplasmic serine protease DegS"/>
    <property type="match status" value="1"/>
</dbReference>
<evidence type="ECO:0000256" key="2">
    <source>
        <dbReference type="ARBA" id="ARBA00022670"/>
    </source>
</evidence>
<keyword evidence="5" id="KW-0472">Membrane</keyword>
<dbReference type="PROSITE" id="PS50106">
    <property type="entry name" value="PDZ"/>
    <property type="match status" value="1"/>
</dbReference>
<evidence type="ECO:0000256" key="5">
    <source>
        <dbReference type="SAM" id="Phobius"/>
    </source>
</evidence>
<protein>
    <submittedName>
        <fullName evidence="7">PDZ domain-containing protein</fullName>
    </submittedName>
</protein>
<organism evidence="7 8">
    <name type="scientific">Bacillus mesophilus</name>
    <dbReference type="NCBI Taxonomy" id="1808955"/>
    <lineage>
        <taxon>Bacteria</taxon>
        <taxon>Bacillati</taxon>
        <taxon>Bacillota</taxon>
        <taxon>Bacilli</taxon>
        <taxon>Bacillales</taxon>
        <taxon>Bacillaceae</taxon>
        <taxon>Bacillus</taxon>
    </lineage>
</organism>
<keyword evidence="5" id="KW-1133">Transmembrane helix</keyword>
<dbReference type="Gene3D" id="2.40.10.10">
    <property type="entry name" value="Trypsin-like serine proteases"/>
    <property type="match status" value="2"/>
</dbReference>
<proteinExistence type="inferred from homology"/>
<keyword evidence="5" id="KW-0812">Transmembrane</keyword>
<comment type="similarity">
    <text evidence="1">Belongs to the peptidase S1C family.</text>
</comment>
<dbReference type="PRINTS" id="PR00834">
    <property type="entry name" value="PROTEASES2C"/>
</dbReference>
<dbReference type="EMBL" id="JAAIWM010000008">
    <property type="protein sequence ID" value="NEY73613.1"/>
    <property type="molecule type" value="Genomic_DNA"/>
</dbReference>
<evidence type="ECO:0000256" key="1">
    <source>
        <dbReference type="ARBA" id="ARBA00010541"/>
    </source>
</evidence>
<dbReference type="Gene3D" id="2.30.42.10">
    <property type="match status" value="1"/>
</dbReference>
<dbReference type="SMART" id="SM00228">
    <property type="entry name" value="PDZ"/>
    <property type="match status" value="1"/>
</dbReference>
<evidence type="ECO:0000313" key="7">
    <source>
        <dbReference type="EMBL" id="NEY73613.1"/>
    </source>
</evidence>
<dbReference type="RefSeq" id="WP_163181327.1">
    <property type="nucleotide sequence ID" value="NZ_JAAIWM010000008.1"/>
</dbReference>
<dbReference type="GO" id="GO:0004252">
    <property type="term" value="F:serine-type endopeptidase activity"/>
    <property type="evidence" value="ECO:0007669"/>
    <property type="project" value="InterPro"/>
</dbReference>
<dbReference type="GO" id="GO:0006508">
    <property type="term" value="P:proteolysis"/>
    <property type="evidence" value="ECO:0007669"/>
    <property type="project" value="UniProtKB-KW"/>
</dbReference>
<keyword evidence="3" id="KW-0378">Hydrolase</keyword>
<feature type="transmembrane region" description="Helical" evidence="5">
    <location>
        <begin position="21"/>
        <end position="41"/>
    </location>
</feature>
<dbReference type="PANTHER" id="PTHR22939">
    <property type="entry name" value="SERINE PROTEASE FAMILY S1C HTRA-RELATED"/>
    <property type="match status" value="1"/>
</dbReference>
<dbReference type="SUPFAM" id="SSF50494">
    <property type="entry name" value="Trypsin-like serine proteases"/>
    <property type="match status" value="1"/>
</dbReference>
<dbReference type="InterPro" id="IPR036034">
    <property type="entry name" value="PDZ_sf"/>
</dbReference>
<comment type="caution">
    <text evidence="7">The sequence shown here is derived from an EMBL/GenBank/DDBJ whole genome shotgun (WGS) entry which is preliminary data.</text>
</comment>
<dbReference type="Pfam" id="PF13365">
    <property type="entry name" value="Trypsin_2"/>
    <property type="match status" value="1"/>
</dbReference>
<name>A0A6M0QBB1_9BACI</name>
<reference evidence="7 8" key="1">
    <citation type="submission" date="2020-02" db="EMBL/GenBank/DDBJ databases">
        <title>Bacillus aquiflavi sp. nov., isolated from yellow water of strong flavor Chinese baijiu in Yibin region of China.</title>
        <authorList>
            <person name="Xie J."/>
        </authorList>
    </citation>
    <scope>NUCLEOTIDE SEQUENCE [LARGE SCALE GENOMIC DNA]</scope>
    <source>
        <strain evidence="7 8">SA4</strain>
    </source>
</reference>
<keyword evidence="4" id="KW-0720">Serine protease</keyword>
<evidence type="ECO:0000256" key="3">
    <source>
        <dbReference type="ARBA" id="ARBA00022801"/>
    </source>
</evidence>
<dbReference type="Proteomes" id="UP000481043">
    <property type="component" value="Unassembled WGS sequence"/>
</dbReference>
<sequence>MGYYDEHVETRTAINKKRSPKVFFSAVAGGCIGALITLMVVSPNTSSDNTETSNEEQVEVAAMANTIENVSVNVETDITKAIEKASGAVVGVINIQNNRMLEPDKEAGTGSGVIYKNENGKAYVVTNAHVIDGANKIEISLEGGSRLEGKLLGSDIFMDIAVIEIDGTKVEHVATFASSDSLKLGEPVIAIGNPLGLEFSGSVTQGIISGLDRSIPVDLNQDGHADWEADVIQTDAAINPGNSGGALINVNGDVVGINSMKINQTAVEGIGFSIPISIAKPIIESLEVHGKVKRPYLGVASRSLADVASYHWQQTFNLPENITEGVFIEQIGAGSPADKAGLQEMDVITELDGQKLKSVVELRKFLYIQKQVGEEMTITYYRNGQKQETKMILEEVPSNPS</sequence>
<dbReference type="InterPro" id="IPR001478">
    <property type="entry name" value="PDZ"/>
</dbReference>
<dbReference type="CDD" id="cd06781">
    <property type="entry name" value="cpPDZ_BsHtra-like"/>
    <property type="match status" value="1"/>
</dbReference>